<protein>
    <submittedName>
        <fullName evidence="3">Alpha/beta hydrolase</fullName>
    </submittedName>
</protein>
<dbReference type="Proteomes" id="UP000502415">
    <property type="component" value="Chromosome"/>
</dbReference>
<keyword evidence="4" id="KW-1185">Reference proteome</keyword>
<name>A0A7Z2VSY7_9BURK</name>
<reference evidence="3 4" key="1">
    <citation type="submission" date="2020-04" db="EMBL/GenBank/DDBJ databases">
        <title>Genome sequencing of novel species.</title>
        <authorList>
            <person name="Heo J."/>
            <person name="Kim S.-J."/>
            <person name="Kim J.-S."/>
            <person name="Hong S.-B."/>
            <person name="Kwon S.-W."/>
        </authorList>
    </citation>
    <scope>NUCLEOTIDE SEQUENCE [LARGE SCALE GENOMIC DNA]</scope>
    <source>
        <strain evidence="3 4">GN2-R2</strain>
    </source>
</reference>
<proteinExistence type="predicted"/>
<dbReference type="InterPro" id="IPR029058">
    <property type="entry name" value="AB_hydrolase_fold"/>
</dbReference>
<dbReference type="InterPro" id="IPR013094">
    <property type="entry name" value="AB_hydrolase_3"/>
</dbReference>
<dbReference type="KEGG" id="mfy:HH212_01575"/>
<dbReference type="Gene3D" id="3.40.50.1820">
    <property type="entry name" value="alpha/beta hydrolase"/>
    <property type="match status" value="1"/>
</dbReference>
<dbReference type="RefSeq" id="WP_169433787.1">
    <property type="nucleotide sequence ID" value="NZ_CP051685.1"/>
</dbReference>
<dbReference type="GO" id="GO:0016787">
    <property type="term" value="F:hydrolase activity"/>
    <property type="evidence" value="ECO:0007669"/>
    <property type="project" value="UniProtKB-KW"/>
</dbReference>
<dbReference type="AlphaFoldDB" id="A0A7Z2VSY7"/>
<evidence type="ECO:0000313" key="4">
    <source>
        <dbReference type="Proteomes" id="UP000502415"/>
    </source>
</evidence>
<dbReference type="PANTHER" id="PTHR48081">
    <property type="entry name" value="AB HYDROLASE SUPERFAMILY PROTEIN C4A8.06C"/>
    <property type="match status" value="1"/>
</dbReference>
<evidence type="ECO:0000259" key="2">
    <source>
        <dbReference type="Pfam" id="PF07859"/>
    </source>
</evidence>
<dbReference type="Pfam" id="PF07859">
    <property type="entry name" value="Abhydrolase_3"/>
    <property type="match status" value="1"/>
</dbReference>
<dbReference type="EMBL" id="CP051685">
    <property type="protein sequence ID" value="QJD98890.1"/>
    <property type="molecule type" value="Genomic_DNA"/>
</dbReference>
<evidence type="ECO:0000256" key="1">
    <source>
        <dbReference type="ARBA" id="ARBA00022801"/>
    </source>
</evidence>
<feature type="domain" description="Alpha/beta hydrolase fold-3" evidence="2">
    <location>
        <begin position="88"/>
        <end position="301"/>
    </location>
</feature>
<gene>
    <name evidence="3" type="ORF">HH212_01575</name>
</gene>
<keyword evidence="1 3" id="KW-0378">Hydrolase</keyword>
<dbReference type="InterPro" id="IPR050300">
    <property type="entry name" value="GDXG_lipolytic_enzyme"/>
</dbReference>
<sequence>MSQFAIDAATLDEARRFNRKLARMPRFKMRRRWAPRLLQALLRLGQVGADRRLAHAGIDAERRLLTTDGAPVPLRILRPRGPVRAVVFDIHGGGWVIGNARMNDKLNAATIAACAVAVVSVDYRLALASAPDAPLAGPMDDCLAAARWLLEGGLPEYTGLPVFFVGESAGGHLAAATLLRLQAWPGLLRRVHGAVLYYGVYDLAGTPSVHGAGPETLVLDGPGMPEALRRLTPGLDDAARRRAPLSPLYGDMSTPGGLPPALLFAGELDPLRDDTVAMAARWCAGADVELHLLPQTPHGVIHFPTRMAHLMKARSHAWLRARIDAAHGAAAMA</sequence>
<organism evidence="3 4">
    <name type="scientific">Massilia forsythiae</name>
    <dbReference type="NCBI Taxonomy" id="2728020"/>
    <lineage>
        <taxon>Bacteria</taxon>
        <taxon>Pseudomonadati</taxon>
        <taxon>Pseudomonadota</taxon>
        <taxon>Betaproteobacteria</taxon>
        <taxon>Burkholderiales</taxon>
        <taxon>Oxalobacteraceae</taxon>
        <taxon>Telluria group</taxon>
        <taxon>Massilia</taxon>
    </lineage>
</organism>
<accession>A0A7Z2VSY7</accession>
<dbReference type="PANTHER" id="PTHR48081:SF8">
    <property type="entry name" value="ALPHA_BETA HYDROLASE FOLD-3 DOMAIN-CONTAINING PROTEIN-RELATED"/>
    <property type="match status" value="1"/>
</dbReference>
<dbReference type="SUPFAM" id="SSF53474">
    <property type="entry name" value="alpha/beta-Hydrolases"/>
    <property type="match status" value="1"/>
</dbReference>
<evidence type="ECO:0000313" key="3">
    <source>
        <dbReference type="EMBL" id="QJD98890.1"/>
    </source>
</evidence>